<dbReference type="InterPro" id="IPR011990">
    <property type="entry name" value="TPR-like_helical_dom_sf"/>
</dbReference>
<dbReference type="Pfam" id="PF00535">
    <property type="entry name" value="Glycos_transf_2"/>
    <property type="match status" value="1"/>
</dbReference>
<dbReference type="PANTHER" id="PTHR43630">
    <property type="entry name" value="POLY-BETA-1,6-N-ACETYL-D-GLUCOSAMINE SYNTHASE"/>
    <property type="match status" value="1"/>
</dbReference>
<dbReference type="SUPFAM" id="SSF53448">
    <property type="entry name" value="Nucleotide-diphospho-sugar transferases"/>
    <property type="match status" value="1"/>
</dbReference>
<reference evidence="3" key="1">
    <citation type="submission" date="2024-06" db="EMBL/GenBank/DDBJ databases">
        <title>Lacrimispora cavernae sp. nov., a novel anaerobe isolated from bat guano pile inside a cave.</title>
        <authorList>
            <person name="Miller S.L."/>
            <person name="Lu N."/>
            <person name="King J."/>
            <person name="Sankaranarayanan K."/>
            <person name="Lawson P.A."/>
        </authorList>
    </citation>
    <scope>NUCLEOTIDE SEQUENCE</scope>
    <source>
        <strain evidence="3">BS-2</strain>
    </source>
</reference>
<evidence type="ECO:0000256" key="1">
    <source>
        <dbReference type="PROSITE-ProRule" id="PRU00339"/>
    </source>
</evidence>
<dbReference type="RefSeq" id="WP_349944468.1">
    <property type="nucleotide sequence ID" value="NZ_CP157940.1"/>
</dbReference>
<dbReference type="AlphaFoldDB" id="A0AAU7PK97"/>
<protein>
    <submittedName>
        <fullName evidence="3">Glycosyltransferase</fullName>
        <ecNumber evidence="3">2.4.-.-</ecNumber>
    </submittedName>
</protein>
<name>A0AAU7PK97_9FIRM</name>
<dbReference type="Gene3D" id="3.90.550.10">
    <property type="entry name" value="Spore Coat Polysaccharide Biosynthesis Protein SpsA, Chain A"/>
    <property type="match status" value="1"/>
</dbReference>
<dbReference type="SUPFAM" id="SSF48452">
    <property type="entry name" value="TPR-like"/>
    <property type="match status" value="1"/>
</dbReference>
<feature type="repeat" description="TPR" evidence="1">
    <location>
        <begin position="233"/>
        <end position="266"/>
    </location>
</feature>
<proteinExistence type="predicted"/>
<dbReference type="EC" id="2.4.-.-" evidence="3"/>
<dbReference type="InterPro" id="IPR001173">
    <property type="entry name" value="Glyco_trans_2-like"/>
</dbReference>
<accession>A0AAU7PK97</accession>
<keyword evidence="3" id="KW-0328">Glycosyltransferase</keyword>
<dbReference type="CDD" id="cd02511">
    <property type="entry name" value="Beta4Glucosyltransferase"/>
    <property type="match status" value="1"/>
</dbReference>
<keyword evidence="1" id="KW-0802">TPR repeat</keyword>
<dbReference type="Gene3D" id="1.25.40.10">
    <property type="entry name" value="Tetratricopeptide repeat domain"/>
    <property type="match status" value="1"/>
</dbReference>
<keyword evidence="3" id="KW-0808">Transferase</keyword>
<evidence type="ECO:0000259" key="2">
    <source>
        <dbReference type="Pfam" id="PF00535"/>
    </source>
</evidence>
<dbReference type="PANTHER" id="PTHR43630:SF2">
    <property type="entry name" value="GLYCOSYLTRANSFERASE"/>
    <property type="match status" value="1"/>
</dbReference>
<dbReference type="Pfam" id="PF13181">
    <property type="entry name" value="TPR_8"/>
    <property type="match status" value="1"/>
</dbReference>
<dbReference type="InterPro" id="IPR019734">
    <property type="entry name" value="TPR_rpt"/>
</dbReference>
<dbReference type="InterPro" id="IPR029044">
    <property type="entry name" value="Nucleotide-diphossugar_trans"/>
</dbReference>
<dbReference type="GO" id="GO:0016757">
    <property type="term" value="F:glycosyltransferase activity"/>
    <property type="evidence" value="ECO:0007669"/>
    <property type="project" value="UniProtKB-KW"/>
</dbReference>
<dbReference type="SMART" id="SM00028">
    <property type="entry name" value="TPR"/>
    <property type="match status" value="4"/>
</dbReference>
<feature type="domain" description="Glycosyltransferase 2-like" evidence="2">
    <location>
        <begin position="4"/>
        <end position="133"/>
    </location>
</feature>
<evidence type="ECO:0000313" key="3">
    <source>
        <dbReference type="EMBL" id="XBS52792.1"/>
    </source>
</evidence>
<gene>
    <name evidence="3" type="ORF">ABFV83_13180</name>
</gene>
<organism evidence="3">
    <name type="scientific">Lacrimispora sp. BS-2</name>
    <dbReference type="NCBI Taxonomy" id="3151850"/>
    <lineage>
        <taxon>Bacteria</taxon>
        <taxon>Bacillati</taxon>
        <taxon>Bacillota</taxon>
        <taxon>Clostridia</taxon>
        <taxon>Lachnospirales</taxon>
        <taxon>Lachnospiraceae</taxon>
        <taxon>Lacrimispora</taxon>
    </lineage>
</organism>
<dbReference type="Pfam" id="PF13414">
    <property type="entry name" value="TPR_11"/>
    <property type="match status" value="1"/>
</dbReference>
<dbReference type="PROSITE" id="PS50005">
    <property type="entry name" value="TPR"/>
    <property type="match status" value="1"/>
</dbReference>
<dbReference type="EMBL" id="CP157940">
    <property type="protein sequence ID" value="XBS52792.1"/>
    <property type="molecule type" value="Genomic_DNA"/>
</dbReference>
<sequence length="377" mass="43740">MKISVCMIVKDEEDYIRECLDSVSKFAWEIIVVDTGSIDKTKEIAESFTNKIYNYPFKGNFAEARNYSLSHAKGDWILVLDADERIDYKNFQIMQHEVEMADEQVWGLRLQKYNFFKNGGWYISSALRFFKNDNVVFNGKINESVSESIKAHGGKTINSKAYINHVGHTKSFESRCRKNEQYISIFKQRLMDQEEDCGLLGYLAVLYRAQGDFSTALNLCDKGDKIINADKSLLFQLFSGHIYKGIGRFEEALKRYKQAEVLDPEDTTILSNIGVILLCMQKYKEAVTFLESASHRFPHAYYLMVNLGLAYQFDEQYDKALKCFEEAEKGNQYFAYEHKVAKLEQDSLYVYYLETIPHYAGLRYHKAYCTVLANNKL</sequence>